<feature type="compositionally biased region" description="Low complexity" evidence="1">
    <location>
        <begin position="18"/>
        <end position="34"/>
    </location>
</feature>
<evidence type="ECO:0000313" key="2">
    <source>
        <dbReference type="Proteomes" id="UP000515211"/>
    </source>
</evidence>
<evidence type="ECO:0000313" key="3">
    <source>
        <dbReference type="RefSeq" id="XP_052119234.1"/>
    </source>
</evidence>
<gene>
    <name evidence="3" type="primary">LOC107495988</name>
</gene>
<proteinExistence type="predicted"/>
<dbReference type="RefSeq" id="XP_052119234.1">
    <property type="nucleotide sequence ID" value="XM_052263274.1"/>
</dbReference>
<reference evidence="2" key="1">
    <citation type="journal article" date="2016" name="Nat. Genet.">
        <title>The genome sequences of Arachis duranensis and Arachis ipaensis, the diploid ancestors of cultivated peanut.</title>
        <authorList>
            <person name="Bertioli D.J."/>
            <person name="Cannon S.B."/>
            <person name="Froenicke L."/>
            <person name="Huang G."/>
            <person name="Farmer A.D."/>
            <person name="Cannon E.K."/>
            <person name="Liu X."/>
            <person name="Gao D."/>
            <person name="Clevenger J."/>
            <person name="Dash S."/>
            <person name="Ren L."/>
            <person name="Moretzsohn M.C."/>
            <person name="Shirasawa K."/>
            <person name="Huang W."/>
            <person name="Vidigal B."/>
            <person name="Abernathy B."/>
            <person name="Chu Y."/>
            <person name="Niederhuth C.E."/>
            <person name="Umale P."/>
            <person name="Araujo A.C."/>
            <person name="Kozik A."/>
            <person name="Kim K.D."/>
            <person name="Burow M.D."/>
            <person name="Varshney R.K."/>
            <person name="Wang X."/>
            <person name="Zhang X."/>
            <person name="Barkley N."/>
            <person name="Guimaraes P.M."/>
            <person name="Isobe S."/>
            <person name="Guo B."/>
            <person name="Liao B."/>
            <person name="Stalker H.T."/>
            <person name="Schmitz R.J."/>
            <person name="Scheffler B.E."/>
            <person name="Leal-Bertioli S.C."/>
            <person name="Xun X."/>
            <person name="Jackson S.A."/>
            <person name="Michelmore R."/>
            <person name="Ozias-Akins P."/>
        </authorList>
    </citation>
    <scope>NUCLEOTIDE SEQUENCE [LARGE SCALE GENOMIC DNA]</scope>
    <source>
        <strain evidence="2">cv. V14167</strain>
    </source>
</reference>
<reference evidence="3" key="2">
    <citation type="submission" date="2025-08" db="UniProtKB">
        <authorList>
            <consortium name="RefSeq"/>
        </authorList>
    </citation>
    <scope>IDENTIFICATION</scope>
    <source>
        <tissue evidence="3">Whole plant</tissue>
    </source>
</reference>
<dbReference type="KEGG" id="adu:107495988"/>
<dbReference type="AlphaFoldDB" id="A0A9C6U1C3"/>
<dbReference type="Proteomes" id="UP000515211">
    <property type="component" value="Chromosome 6"/>
</dbReference>
<sequence>MVRSATSSSKAPLPMVRSAASSSSAPPPLSSLVASSAPTKTTACEFRCGGFGGDLRTIAALARSRYTFPTVAAPSTRAANVLGFPFAAAASSVPLSTATPAILHGDASGTDFKHRYVFSTSSSVCSRFIANSRIFVAALSNSASS</sequence>
<keyword evidence="2" id="KW-1185">Reference proteome</keyword>
<name>A0A9C6U1C3_ARADU</name>
<organism evidence="2 3">
    <name type="scientific">Arachis duranensis</name>
    <name type="common">Wild peanut</name>
    <dbReference type="NCBI Taxonomy" id="130453"/>
    <lineage>
        <taxon>Eukaryota</taxon>
        <taxon>Viridiplantae</taxon>
        <taxon>Streptophyta</taxon>
        <taxon>Embryophyta</taxon>
        <taxon>Tracheophyta</taxon>
        <taxon>Spermatophyta</taxon>
        <taxon>Magnoliopsida</taxon>
        <taxon>eudicotyledons</taxon>
        <taxon>Gunneridae</taxon>
        <taxon>Pentapetalae</taxon>
        <taxon>rosids</taxon>
        <taxon>fabids</taxon>
        <taxon>Fabales</taxon>
        <taxon>Fabaceae</taxon>
        <taxon>Papilionoideae</taxon>
        <taxon>50 kb inversion clade</taxon>
        <taxon>dalbergioids sensu lato</taxon>
        <taxon>Dalbergieae</taxon>
        <taxon>Pterocarpus clade</taxon>
        <taxon>Arachis</taxon>
    </lineage>
</organism>
<accession>A0A9C6U1C3</accession>
<protein>
    <submittedName>
        <fullName evidence="3">Uncharacterized protein LOC107495988</fullName>
    </submittedName>
</protein>
<feature type="compositionally biased region" description="Polar residues" evidence="1">
    <location>
        <begin position="1"/>
        <end position="10"/>
    </location>
</feature>
<dbReference type="GeneID" id="107495988"/>
<evidence type="ECO:0000256" key="1">
    <source>
        <dbReference type="SAM" id="MobiDB-lite"/>
    </source>
</evidence>
<feature type="region of interest" description="Disordered" evidence="1">
    <location>
        <begin position="1"/>
        <end position="34"/>
    </location>
</feature>